<evidence type="ECO:0000256" key="6">
    <source>
        <dbReference type="ARBA" id="ARBA00022475"/>
    </source>
</evidence>
<keyword evidence="16 24" id="KW-1133">Transmembrane helix</keyword>
<keyword evidence="13" id="KW-0067">ATP-binding</keyword>
<comment type="cofactor">
    <cofactor evidence="3">
        <name>Mg(2+)</name>
        <dbReference type="ChEBI" id="CHEBI:18420"/>
    </cofactor>
</comment>
<evidence type="ECO:0000256" key="1">
    <source>
        <dbReference type="ARBA" id="ARBA00000085"/>
    </source>
</evidence>
<keyword evidence="10" id="KW-0547">Nucleotide-binding</keyword>
<keyword evidence="28" id="KW-1185">Reference proteome</keyword>
<dbReference type="GO" id="GO:0005524">
    <property type="term" value="F:ATP binding"/>
    <property type="evidence" value="ECO:0007669"/>
    <property type="project" value="UniProtKB-KW"/>
</dbReference>
<evidence type="ECO:0000256" key="3">
    <source>
        <dbReference type="ARBA" id="ARBA00001946"/>
    </source>
</evidence>
<evidence type="ECO:0000256" key="10">
    <source>
        <dbReference type="ARBA" id="ARBA00022741"/>
    </source>
</evidence>
<comment type="cofactor">
    <cofactor evidence="2">
        <name>Mn(2+)</name>
        <dbReference type="ChEBI" id="CHEBI:29035"/>
    </cofactor>
</comment>
<keyword evidence="19" id="KW-0843">Virulence</keyword>
<accession>A0A938YH17</accession>
<comment type="subcellular location">
    <subcellularLocation>
        <location evidence="4">Cell membrane</location>
        <topology evidence="4">Multi-pass membrane protein</topology>
    </subcellularLocation>
</comment>
<keyword evidence="11" id="KW-0418">Kinase</keyword>
<dbReference type="PRINTS" id="PR00344">
    <property type="entry name" value="BCTRLSENSOR"/>
</dbReference>
<evidence type="ECO:0000256" key="18">
    <source>
        <dbReference type="ARBA" id="ARBA00023016"/>
    </source>
</evidence>
<organism evidence="27 28">
    <name type="scientific">Nakamurella leprariae</name>
    <dbReference type="NCBI Taxonomy" id="2803911"/>
    <lineage>
        <taxon>Bacteria</taxon>
        <taxon>Bacillati</taxon>
        <taxon>Actinomycetota</taxon>
        <taxon>Actinomycetes</taxon>
        <taxon>Nakamurellales</taxon>
        <taxon>Nakamurellaceae</taxon>
        <taxon>Nakamurella</taxon>
    </lineage>
</organism>
<dbReference type="InterPro" id="IPR005467">
    <property type="entry name" value="His_kinase_dom"/>
</dbReference>
<comment type="caution">
    <text evidence="27">The sequence shown here is derived from an EMBL/GenBank/DDBJ whole genome shotgun (WGS) entry which is preliminary data.</text>
</comment>
<keyword evidence="14" id="KW-0460">Magnesium</keyword>
<keyword evidence="8" id="KW-0808">Transferase</keyword>
<name>A0A938YH17_9ACTN</name>
<feature type="compositionally biased region" description="Low complexity" evidence="23">
    <location>
        <begin position="480"/>
        <end position="492"/>
    </location>
</feature>
<protein>
    <recommendedName>
        <fullName evidence="21">Signal transduction histidine-protein kinase/phosphatase MprB</fullName>
        <ecNumber evidence="5">2.7.13.3</ecNumber>
    </recommendedName>
    <alternativeName>
        <fullName evidence="22">Mycobacterial persistence regulator B</fullName>
    </alternativeName>
</protein>
<evidence type="ECO:0000256" key="22">
    <source>
        <dbReference type="ARBA" id="ARBA00041776"/>
    </source>
</evidence>
<evidence type="ECO:0000256" key="16">
    <source>
        <dbReference type="ARBA" id="ARBA00022989"/>
    </source>
</evidence>
<evidence type="ECO:0000256" key="9">
    <source>
        <dbReference type="ARBA" id="ARBA00022692"/>
    </source>
</evidence>
<dbReference type="InterPro" id="IPR036890">
    <property type="entry name" value="HATPase_C_sf"/>
</dbReference>
<evidence type="ECO:0000256" key="11">
    <source>
        <dbReference type="ARBA" id="ARBA00022777"/>
    </source>
</evidence>
<dbReference type="InterPro" id="IPR003661">
    <property type="entry name" value="HisK_dim/P_dom"/>
</dbReference>
<dbReference type="PROSITE" id="PS50109">
    <property type="entry name" value="HIS_KIN"/>
    <property type="match status" value="1"/>
</dbReference>
<evidence type="ECO:0000259" key="26">
    <source>
        <dbReference type="PROSITE" id="PS50885"/>
    </source>
</evidence>
<feature type="region of interest" description="Disordered" evidence="23">
    <location>
        <begin position="424"/>
        <end position="498"/>
    </location>
</feature>
<keyword evidence="20" id="KW-0464">Manganese</keyword>
<dbReference type="EC" id="2.7.13.3" evidence="5"/>
<evidence type="ECO:0000256" key="14">
    <source>
        <dbReference type="ARBA" id="ARBA00022842"/>
    </source>
</evidence>
<dbReference type="InterPro" id="IPR036097">
    <property type="entry name" value="HisK_dim/P_sf"/>
</dbReference>
<evidence type="ECO:0000256" key="2">
    <source>
        <dbReference type="ARBA" id="ARBA00001936"/>
    </source>
</evidence>
<feature type="transmembrane region" description="Helical" evidence="24">
    <location>
        <begin position="131"/>
        <end position="154"/>
    </location>
</feature>
<keyword evidence="24" id="KW-0472">Membrane</keyword>
<dbReference type="EMBL" id="JAERWK010000012">
    <property type="protein sequence ID" value="MBM9467688.1"/>
    <property type="molecule type" value="Genomic_DNA"/>
</dbReference>
<dbReference type="InterPro" id="IPR003660">
    <property type="entry name" value="HAMP_dom"/>
</dbReference>
<dbReference type="SUPFAM" id="SSF55874">
    <property type="entry name" value="ATPase domain of HSP90 chaperone/DNA topoisomerase II/histidine kinase"/>
    <property type="match status" value="1"/>
</dbReference>
<evidence type="ECO:0000256" key="8">
    <source>
        <dbReference type="ARBA" id="ARBA00022679"/>
    </source>
</evidence>
<evidence type="ECO:0000313" key="27">
    <source>
        <dbReference type="EMBL" id="MBM9467688.1"/>
    </source>
</evidence>
<evidence type="ECO:0000259" key="25">
    <source>
        <dbReference type="PROSITE" id="PS50109"/>
    </source>
</evidence>
<keyword evidence="7" id="KW-0597">Phosphoprotein</keyword>
<dbReference type="InterPro" id="IPR050980">
    <property type="entry name" value="2C_sensor_his_kinase"/>
</dbReference>
<dbReference type="PROSITE" id="PS50885">
    <property type="entry name" value="HAMP"/>
    <property type="match status" value="1"/>
</dbReference>
<dbReference type="SMART" id="SM00388">
    <property type="entry name" value="HisKA"/>
    <property type="match status" value="1"/>
</dbReference>
<evidence type="ECO:0000256" key="15">
    <source>
        <dbReference type="ARBA" id="ARBA00022912"/>
    </source>
</evidence>
<evidence type="ECO:0000256" key="19">
    <source>
        <dbReference type="ARBA" id="ARBA00023026"/>
    </source>
</evidence>
<evidence type="ECO:0000256" key="17">
    <source>
        <dbReference type="ARBA" id="ARBA00023012"/>
    </source>
</evidence>
<dbReference type="GO" id="GO:0005886">
    <property type="term" value="C:plasma membrane"/>
    <property type="evidence" value="ECO:0007669"/>
    <property type="project" value="UniProtKB-SubCell"/>
</dbReference>
<dbReference type="GO" id="GO:0004721">
    <property type="term" value="F:phosphoprotein phosphatase activity"/>
    <property type="evidence" value="ECO:0007669"/>
    <property type="project" value="UniProtKB-KW"/>
</dbReference>
<comment type="catalytic activity">
    <reaction evidence="1">
        <text>ATP + protein L-histidine = ADP + protein N-phospho-L-histidine.</text>
        <dbReference type="EC" id="2.7.13.3"/>
    </reaction>
</comment>
<feature type="compositionally biased region" description="Acidic residues" evidence="23">
    <location>
        <begin position="431"/>
        <end position="440"/>
    </location>
</feature>
<evidence type="ECO:0000256" key="24">
    <source>
        <dbReference type="SAM" id="Phobius"/>
    </source>
</evidence>
<evidence type="ECO:0000256" key="4">
    <source>
        <dbReference type="ARBA" id="ARBA00004651"/>
    </source>
</evidence>
<dbReference type="InterPro" id="IPR004358">
    <property type="entry name" value="Sig_transdc_His_kin-like_C"/>
</dbReference>
<dbReference type="Pfam" id="PF18092">
    <property type="entry name" value="DraK_HK_N"/>
    <property type="match status" value="1"/>
</dbReference>
<dbReference type="Pfam" id="PF00512">
    <property type="entry name" value="HisKA"/>
    <property type="match status" value="1"/>
</dbReference>
<feature type="domain" description="HAMP" evidence="26">
    <location>
        <begin position="157"/>
        <end position="209"/>
    </location>
</feature>
<evidence type="ECO:0000256" key="20">
    <source>
        <dbReference type="ARBA" id="ARBA00023211"/>
    </source>
</evidence>
<gene>
    <name evidence="27" type="ORF">JL106_10395</name>
</gene>
<dbReference type="PANTHER" id="PTHR44936">
    <property type="entry name" value="SENSOR PROTEIN CREC"/>
    <property type="match status" value="1"/>
</dbReference>
<evidence type="ECO:0000256" key="7">
    <source>
        <dbReference type="ARBA" id="ARBA00022553"/>
    </source>
</evidence>
<keyword evidence="9 24" id="KW-0812">Transmembrane</keyword>
<dbReference type="Pfam" id="PF02518">
    <property type="entry name" value="HATPase_c"/>
    <property type="match status" value="1"/>
</dbReference>
<keyword evidence="15" id="KW-0904">Protein phosphatase</keyword>
<dbReference type="AlphaFoldDB" id="A0A938YH17"/>
<sequence length="498" mass="52079">MRRRVLLSTLLAIAATVLTLGVPLGFVSWRVVDDLLHRDLSGRLAAVNNLILDQVAGDTGAGGADPVELDVRRLEAQVPSGGRLDIRMAGRIDQSVGPPLDGQVVSEQLVMSGGGLLRLSVPESALRSDQITVLALVVAAIGLSGVVGTGVALLTARRLVTPLTELAGRAARLGAGDFRTSGRRYQIGELDRVAEVLDQAAADIAALIGRERDLAGDISHQLRTRLTGIRLRLEELSMHPDPEVVQEVQAALDQTDHLVTVVDDLLAGARSQRAGGAHEVVLDDLLAEVRRDWRERLAEVGRRLEVVDAPAVRVHATAVRLREALGVLIDNALQHGQGRVTVQMRSPGRAGPTSGMVVLEVTDEGSGVADGLVGHVFDRGVSTASSTGIGLGLARAFLEADGGRLELTRARPPVFAVFLPPWEPTAVGERDQDDAADVDDMAGGAGRPSRRQDPDAGGSGSRTGASGAVVTDATGEVGASGSSNSSYSSSSSGKTNRR</sequence>
<proteinExistence type="predicted"/>
<evidence type="ECO:0000313" key="28">
    <source>
        <dbReference type="Proteomes" id="UP000663792"/>
    </source>
</evidence>
<dbReference type="GO" id="GO:0000155">
    <property type="term" value="F:phosphorelay sensor kinase activity"/>
    <property type="evidence" value="ECO:0007669"/>
    <property type="project" value="InterPro"/>
</dbReference>
<feature type="domain" description="Histidine kinase" evidence="25">
    <location>
        <begin position="217"/>
        <end position="423"/>
    </location>
</feature>
<keyword evidence="6" id="KW-1003">Cell membrane</keyword>
<evidence type="ECO:0000256" key="21">
    <source>
        <dbReference type="ARBA" id="ARBA00040454"/>
    </source>
</evidence>
<evidence type="ECO:0000256" key="12">
    <source>
        <dbReference type="ARBA" id="ARBA00022801"/>
    </source>
</evidence>
<dbReference type="InterPro" id="IPR040868">
    <property type="entry name" value="DraK_HK_N"/>
</dbReference>
<dbReference type="PANTHER" id="PTHR44936:SF9">
    <property type="entry name" value="SENSOR PROTEIN CREC"/>
    <property type="match status" value="1"/>
</dbReference>
<dbReference type="CDD" id="cd00082">
    <property type="entry name" value="HisKA"/>
    <property type="match status" value="1"/>
</dbReference>
<dbReference type="InterPro" id="IPR003594">
    <property type="entry name" value="HATPase_dom"/>
</dbReference>
<keyword evidence="17" id="KW-0902">Two-component regulatory system</keyword>
<evidence type="ECO:0000256" key="13">
    <source>
        <dbReference type="ARBA" id="ARBA00022840"/>
    </source>
</evidence>
<evidence type="ECO:0000256" key="23">
    <source>
        <dbReference type="SAM" id="MobiDB-lite"/>
    </source>
</evidence>
<dbReference type="Proteomes" id="UP000663792">
    <property type="component" value="Unassembled WGS sequence"/>
</dbReference>
<evidence type="ECO:0000256" key="5">
    <source>
        <dbReference type="ARBA" id="ARBA00012438"/>
    </source>
</evidence>
<keyword evidence="12" id="KW-0378">Hydrolase</keyword>
<dbReference type="SMART" id="SM00387">
    <property type="entry name" value="HATPase_c"/>
    <property type="match status" value="1"/>
</dbReference>
<dbReference type="Gene3D" id="6.10.340.10">
    <property type="match status" value="1"/>
</dbReference>
<dbReference type="Gene3D" id="3.30.565.10">
    <property type="entry name" value="Histidine kinase-like ATPase, C-terminal domain"/>
    <property type="match status" value="1"/>
</dbReference>
<reference evidence="27" key="1">
    <citation type="submission" date="2021-01" db="EMBL/GenBank/DDBJ databases">
        <title>YIM 132084 draft genome.</title>
        <authorList>
            <person name="An D."/>
        </authorList>
    </citation>
    <scope>NUCLEOTIDE SEQUENCE</scope>
    <source>
        <strain evidence="27">YIM 132084</strain>
    </source>
</reference>
<keyword evidence="18" id="KW-0346">Stress response</keyword>
<dbReference type="SUPFAM" id="SSF47384">
    <property type="entry name" value="Homodimeric domain of signal transducing histidine kinase"/>
    <property type="match status" value="1"/>
</dbReference>
<dbReference type="Gene3D" id="1.10.287.130">
    <property type="match status" value="1"/>
</dbReference>